<dbReference type="InterPro" id="IPR014284">
    <property type="entry name" value="RNA_pol_sigma-70_dom"/>
</dbReference>
<dbReference type="PANTHER" id="PTHR30173">
    <property type="entry name" value="SIGMA 19 FACTOR"/>
    <property type="match status" value="1"/>
</dbReference>
<accession>A0A938YNF2</accession>
<dbReference type="NCBIfam" id="NF007214">
    <property type="entry name" value="PRK09636.1"/>
    <property type="match status" value="1"/>
</dbReference>
<sequence>MTEPPGAPDPGDPVDDPTAVFTAHRALLFTIAYEMLGSAADAEDVVQDVWVRWSGAAGDPDGEQIRHPRAYLARITTRLALNRLRTLSRQREDYVGPWLPEPLLTAPDLLDNVLLTESVSMAMLVVLETLTPRERAVFLLREVFGFDHDEIGVAVGCSAAAARQTAHRAREHVRARRPRFDPDPAALESAMAGFLGALGTGDLQALMDLMAPDVVLLSDGGGKRQAARRPLHGADPVSRFLLGVVAKNDPFRVELRSVNGAPGWLVHSADGLDSVVQLVVSDGRIAQVLFVRNPDKLAGAGTEHPLAR</sequence>
<evidence type="ECO:0000256" key="2">
    <source>
        <dbReference type="ARBA" id="ARBA00011344"/>
    </source>
</evidence>
<dbReference type="RefSeq" id="WP_205258520.1">
    <property type="nucleotide sequence ID" value="NZ_BAAAPV010000007.1"/>
</dbReference>
<keyword evidence="3" id="KW-0805">Transcription regulation</keyword>
<comment type="subunit">
    <text evidence="2">Interacts transiently with the RNA polymerase catalytic core formed by RpoA, RpoB, RpoC and RpoZ (2 alpha, 1 beta, 1 beta' and 1 omega subunit) to form the RNA polymerase holoenzyme that can initiate transcription.</text>
</comment>
<dbReference type="Gene3D" id="1.10.10.10">
    <property type="entry name" value="Winged helix-like DNA-binding domain superfamily/Winged helix DNA-binding domain"/>
    <property type="match status" value="1"/>
</dbReference>
<keyword evidence="9" id="KW-1185">Reference proteome</keyword>
<dbReference type="SUPFAM" id="SSF88946">
    <property type="entry name" value="Sigma2 domain of RNA polymerase sigma factors"/>
    <property type="match status" value="1"/>
</dbReference>
<keyword evidence="4" id="KW-0731">Sigma factor</keyword>
<evidence type="ECO:0000313" key="8">
    <source>
        <dbReference type="EMBL" id="MBM9478494.1"/>
    </source>
</evidence>
<dbReference type="InterPro" id="IPR007627">
    <property type="entry name" value="RNA_pol_sigma70_r2"/>
</dbReference>
<proteinExistence type="inferred from homology"/>
<evidence type="ECO:0000256" key="1">
    <source>
        <dbReference type="ARBA" id="ARBA00010641"/>
    </source>
</evidence>
<evidence type="ECO:0000259" key="7">
    <source>
        <dbReference type="Pfam" id="PF08281"/>
    </source>
</evidence>
<evidence type="ECO:0000259" key="6">
    <source>
        <dbReference type="Pfam" id="PF04542"/>
    </source>
</evidence>
<dbReference type="InterPro" id="IPR032710">
    <property type="entry name" value="NTF2-like_dom_sf"/>
</dbReference>
<dbReference type="GO" id="GO:0016987">
    <property type="term" value="F:sigma factor activity"/>
    <property type="evidence" value="ECO:0007669"/>
    <property type="project" value="UniProtKB-KW"/>
</dbReference>
<dbReference type="InterPro" id="IPR036388">
    <property type="entry name" value="WH-like_DNA-bd_sf"/>
</dbReference>
<dbReference type="Gene3D" id="3.10.450.50">
    <property type="match status" value="1"/>
</dbReference>
<dbReference type="Pfam" id="PF08281">
    <property type="entry name" value="Sigma70_r4_2"/>
    <property type="match status" value="1"/>
</dbReference>
<dbReference type="InterPro" id="IPR013249">
    <property type="entry name" value="RNA_pol_sigma70_r4_t2"/>
</dbReference>
<name>A0A938YNF2_9ACTN</name>
<protein>
    <submittedName>
        <fullName evidence="8">RNA polymerase sigma-70 factor</fullName>
    </submittedName>
</protein>
<dbReference type="Gene3D" id="1.10.1740.10">
    <property type="match status" value="1"/>
</dbReference>
<dbReference type="SUPFAM" id="SSF54427">
    <property type="entry name" value="NTF2-like"/>
    <property type="match status" value="1"/>
</dbReference>
<keyword evidence="5" id="KW-0804">Transcription</keyword>
<feature type="domain" description="RNA polymerase sigma factor 70 region 4 type 2" evidence="7">
    <location>
        <begin position="122"/>
        <end position="172"/>
    </location>
</feature>
<dbReference type="InterPro" id="IPR014303">
    <property type="entry name" value="RNA_pol_sigma-70_ECF"/>
</dbReference>
<dbReference type="InterPro" id="IPR013324">
    <property type="entry name" value="RNA_pol_sigma_r3/r4-like"/>
</dbReference>
<feature type="domain" description="RNA polymerase sigma-70 region 2" evidence="6">
    <location>
        <begin position="21"/>
        <end position="89"/>
    </location>
</feature>
<evidence type="ECO:0000313" key="9">
    <source>
        <dbReference type="Proteomes" id="UP000663801"/>
    </source>
</evidence>
<dbReference type="InterPro" id="IPR052704">
    <property type="entry name" value="ECF_Sigma-70_Domain"/>
</dbReference>
<dbReference type="PANTHER" id="PTHR30173:SF36">
    <property type="entry name" value="ECF RNA POLYMERASE SIGMA FACTOR SIGJ"/>
    <property type="match status" value="1"/>
</dbReference>
<dbReference type="NCBIfam" id="TIGR02937">
    <property type="entry name" value="sigma70-ECF"/>
    <property type="match status" value="1"/>
</dbReference>
<evidence type="ECO:0000256" key="4">
    <source>
        <dbReference type="ARBA" id="ARBA00023082"/>
    </source>
</evidence>
<evidence type="ECO:0000256" key="5">
    <source>
        <dbReference type="ARBA" id="ARBA00023163"/>
    </source>
</evidence>
<comment type="similarity">
    <text evidence="1">Belongs to the sigma-70 factor family. ECF subfamily.</text>
</comment>
<dbReference type="AlphaFoldDB" id="A0A938YNF2"/>
<comment type="caution">
    <text evidence="8">The sequence shown here is derived from an EMBL/GenBank/DDBJ whole genome shotgun (WGS) entry which is preliminary data.</text>
</comment>
<dbReference type="GO" id="GO:0003677">
    <property type="term" value="F:DNA binding"/>
    <property type="evidence" value="ECO:0007669"/>
    <property type="project" value="InterPro"/>
</dbReference>
<dbReference type="CDD" id="cd06171">
    <property type="entry name" value="Sigma70_r4"/>
    <property type="match status" value="1"/>
</dbReference>
<dbReference type="Pfam" id="PF04542">
    <property type="entry name" value="Sigma70_r2"/>
    <property type="match status" value="1"/>
</dbReference>
<dbReference type="InterPro" id="IPR013325">
    <property type="entry name" value="RNA_pol_sigma_r2"/>
</dbReference>
<dbReference type="GO" id="GO:0006352">
    <property type="term" value="P:DNA-templated transcription initiation"/>
    <property type="evidence" value="ECO:0007669"/>
    <property type="project" value="InterPro"/>
</dbReference>
<dbReference type="Proteomes" id="UP000663801">
    <property type="component" value="Unassembled WGS sequence"/>
</dbReference>
<reference evidence="8" key="1">
    <citation type="submission" date="2021-01" db="EMBL/GenBank/DDBJ databases">
        <title>KCTC 19127 draft genome.</title>
        <authorList>
            <person name="An D."/>
        </authorList>
    </citation>
    <scope>NUCLEOTIDE SEQUENCE</scope>
    <source>
        <strain evidence="8">KCTC 19127</strain>
    </source>
</reference>
<dbReference type="NCBIfam" id="TIGR02957">
    <property type="entry name" value="SigX4"/>
    <property type="match status" value="1"/>
</dbReference>
<organism evidence="8 9">
    <name type="scientific">Nakamurella flavida</name>
    <dbReference type="NCBI Taxonomy" id="363630"/>
    <lineage>
        <taxon>Bacteria</taxon>
        <taxon>Bacillati</taxon>
        <taxon>Actinomycetota</taxon>
        <taxon>Actinomycetes</taxon>
        <taxon>Nakamurellales</taxon>
        <taxon>Nakamurellaceae</taxon>
        <taxon>Nakamurella</taxon>
    </lineage>
</organism>
<dbReference type="EMBL" id="JAERWL010000018">
    <property type="protein sequence ID" value="MBM9478494.1"/>
    <property type="molecule type" value="Genomic_DNA"/>
</dbReference>
<dbReference type="SUPFAM" id="SSF88659">
    <property type="entry name" value="Sigma3 and sigma4 domains of RNA polymerase sigma factors"/>
    <property type="match status" value="1"/>
</dbReference>
<gene>
    <name evidence="8" type="ORF">JL107_18745</name>
</gene>
<evidence type="ECO:0000256" key="3">
    <source>
        <dbReference type="ARBA" id="ARBA00023015"/>
    </source>
</evidence>